<sequence>MWGNGLKWMFLIVGTVIGAGYASGRELWEFFGAESGLAIVLFAILFTISCAVILTIAQKEKTTHYLPILEKLLGRRLAKAYDWMIILYLFSVTVIMLAGAGATLEVYNIPFWLGVVINAALVVFMFVKDMTGMTKINACLIPVLIICLVAVLLVYQSSIGFSFTFDIHMQHNWPAAMTFTSLNILPIVAVLSAVGNQIKHKGEIYIASIGSGLLLGTISYLYNESLLSVAQEIIFYEIPLFVILKHYPSIMVLAISLLLWLAIYTTAASGVFGLIARLRTNVQGEAWLIALLLVACMAPMTMFGFSTLISILYPLYGILNLFILASLVLYPIVKHPATKSKQ</sequence>
<accession>A0A268NUG3</accession>
<dbReference type="AlphaFoldDB" id="A0A268NUG3"/>
<dbReference type="InterPro" id="IPR038728">
    <property type="entry name" value="YkvI-like"/>
</dbReference>
<evidence type="ECO:0008006" key="3">
    <source>
        <dbReference type="Google" id="ProtNLM"/>
    </source>
</evidence>
<proteinExistence type="predicted"/>
<reference evidence="1 2" key="1">
    <citation type="submission" date="2017-07" db="EMBL/GenBank/DDBJ databases">
        <title>Isolation and whole genome analysis of endospore-forming bacteria from heroin.</title>
        <authorList>
            <person name="Kalinowski J."/>
            <person name="Ahrens B."/>
            <person name="Al-Dilaimi A."/>
            <person name="Winkler A."/>
            <person name="Wibberg D."/>
            <person name="Schleenbecker U."/>
            <person name="Ruckert C."/>
            <person name="Wolfel R."/>
            <person name="Grass G."/>
        </authorList>
    </citation>
    <scope>NUCLEOTIDE SEQUENCE [LARGE SCALE GENOMIC DNA]</scope>
    <source>
        <strain evidence="1 2">7539</strain>
    </source>
</reference>
<gene>
    <name evidence="1" type="ORF">CHH72_19830</name>
</gene>
<dbReference type="RefSeq" id="WP_035205682.1">
    <property type="nucleotide sequence ID" value="NZ_BOQQ01000004.1"/>
</dbReference>
<evidence type="ECO:0000313" key="1">
    <source>
        <dbReference type="EMBL" id="PAE87143.1"/>
    </source>
</evidence>
<dbReference type="PANTHER" id="PTHR37814">
    <property type="entry name" value="CONSERVED MEMBRANE PROTEIN"/>
    <property type="match status" value="1"/>
</dbReference>
<organism evidence="1 2">
    <name type="scientific">Shouchella clausii</name>
    <name type="common">Alkalihalobacillus clausii</name>
    <dbReference type="NCBI Taxonomy" id="79880"/>
    <lineage>
        <taxon>Bacteria</taxon>
        <taxon>Bacillati</taxon>
        <taxon>Bacillota</taxon>
        <taxon>Bacilli</taxon>
        <taxon>Bacillales</taxon>
        <taxon>Bacillaceae</taxon>
        <taxon>Shouchella</taxon>
    </lineage>
</organism>
<evidence type="ECO:0000313" key="2">
    <source>
        <dbReference type="Proteomes" id="UP000216207"/>
    </source>
</evidence>
<dbReference type="EMBL" id="NPCC01000039">
    <property type="protein sequence ID" value="PAE87143.1"/>
    <property type="molecule type" value="Genomic_DNA"/>
</dbReference>
<protein>
    <recommendedName>
        <fullName evidence="3">Membrane protein YkvI</fullName>
    </recommendedName>
</protein>
<name>A0A268NUG3_SHOCL</name>
<comment type="caution">
    <text evidence="1">The sequence shown here is derived from an EMBL/GenBank/DDBJ whole genome shotgun (WGS) entry which is preliminary data.</text>
</comment>
<dbReference type="Proteomes" id="UP000216207">
    <property type="component" value="Unassembled WGS sequence"/>
</dbReference>
<dbReference type="PANTHER" id="PTHR37814:SF1">
    <property type="entry name" value="MEMBRANE PROTEIN"/>
    <property type="match status" value="1"/>
</dbReference>